<dbReference type="CDD" id="cd04905">
    <property type="entry name" value="ACT_CM-PDT"/>
    <property type="match status" value="1"/>
</dbReference>
<dbReference type="EMBL" id="NBYN01000059">
    <property type="protein sequence ID" value="OSO88212.1"/>
    <property type="molecule type" value="Genomic_DNA"/>
</dbReference>
<keyword evidence="7 10" id="KW-0456">Lyase</keyword>
<dbReference type="CDD" id="cd13630">
    <property type="entry name" value="PBP2_PDT_1"/>
    <property type="match status" value="1"/>
</dbReference>
<accession>A0A1X4G3Z2</accession>
<dbReference type="Pfam" id="PF01842">
    <property type="entry name" value="ACT"/>
    <property type="match status" value="1"/>
</dbReference>
<dbReference type="PROSITE" id="PS00857">
    <property type="entry name" value="PREPHENATE_DEHYDR_1"/>
    <property type="match status" value="1"/>
</dbReference>
<dbReference type="AlphaFoldDB" id="A0A1X4G3Z2"/>
<dbReference type="PIRSF" id="PIRSF001500">
    <property type="entry name" value="Chor_mut_pdt_Ppr"/>
    <property type="match status" value="1"/>
</dbReference>
<dbReference type="NCBIfam" id="NF008865">
    <property type="entry name" value="PRK11898.1"/>
    <property type="match status" value="1"/>
</dbReference>
<dbReference type="InterPro" id="IPR018528">
    <property type="entry name" value="Preph_deHydtase_CS"/>
</dbReference>
<comment type="catalytic activity">
    <reaction evidence="8 10">
        <text>prephenate + H(+) = 3-phenylpyruvate + CO2 + H2O</text>
        <dbReference type="Rhea" id="RHEA:21648"/>
        <dbReference type="ChEBI" id="CHEBI:15377"/>
        <dbReference type="ChEBI" id="CHEBI:15378"/>
        <dbReference type="ChEBI" id="CHEBI:16526"/>
        <dbReference type="ChEBI" id="CHEBI:18005"/>
        <dbReference type="ChEBI" id="CHEBI:29934"/>
        <dbReference type="EC" id="4.2.1.51"/>
    </reaction>
</comment>
<dbReference type="InterPro" id="IPR002912">
    <property type="entry name" value="ACT_dom"/>
</dbReference>
<dbReference type="PROSITE" id="PS51171">
    <property type="entry name" value="PREPHENATE_DEHYDR_3"/>
    <property type="match status" value="1"/>
</dbReference>
<dbReference type="Gene3D" id="3.40.190.10">
    <property type="entry name" value="Periplasmic binding protein-like II"/>
    <property type="match status" value="2"/>
</dbReference>
<evidence type="ECO:0000256" key="7">
    <source>
        <dbReference type="ARBA" id="ARBA00023239"/>
    </source>
</evidence>
<name>A0A1X4G3Z2_9CYAN</name>
<dbReference type="SUPFAM" id="SSF53850">
    <property type="entry name" value="Periplasmic binding protein-like II"/>
    <property type="match status" value="1"/>
</dbReference>
<evidence type="ECO:0000259" key="12">
    <source>
        <dbReference type="PROSITE" id="PS51671"/>
    </source>
</evidence>
<keyword evidence="4 10" id="KW-0028">Amino-acid biosynthesis</keyword>
<evidence type="ECO:0000256" key="1">
    <source>
        <dbReference type="ARBA" id="ARBA00004741"/>
    </source>
</evidence>
<evidence type="ECO:0000313" key="13">
    <source>
        <dbReference type="EMBL" id="OSO88212.1"/>
    </source>
</evidence>
<dbReference type="PANTHER" id="PTHR21022:SF19">
    <property type="entry name" value="PREPHENATE DEHYDRATASE-RELATED"/>
    <property type="match status" value="1"/>
</dbReference>
<evidence type="ECO:0000256" key="5">
    <source>
        <dbReference type="ARBA" id="ARBA00023141"/>
    </source>
</evidence>
<dbReference type="InterPro" id="IPR008242">
    <property type="entry name" value="Chor_mutase/pphenate_deHydtase"/>
</dbReference>
<evidence type="ECO:0000256" key="4">
    <source>
        <dbReference type="ARBA" id="ARBA00022605"/>
    </source>
</evidence>
<feature type="domain" description="ACT" evidence="12">
    <location>
        <begin position="212"/>
        <end position="287"/>
    </location>
</feature>
<evidence type="ECO:0000256" key="2">
    <source>
        <dbReference type="ARBA" id="ARBA00013147"/>
    </source>
</evidence>
<dbReference type="FunFam" id="3.40.190.10:FF:000034">
    <property type="entry name" value="Chorismate mutase/prephenate dehydratase"/>
    <property type="match status" value="1"/>
</dbReference>
<dbReference type="GO" id="GO:0004664">
    <property type="term" value="F:prephenate dehydratase activity"/>
    <property type="evidence" value="ECO:0007669"/>
    <property type="project" value="UniProtKB-UniRule"/>
</dbReference>
<dbReference type="GO" id="GO:0005737">
    <property type="term" value="C:cytoplasm"/>
    <property type="evidence" value="ECO:0007669"/>
    <property type="project" value="TreeGrafter"/>
</dbReference>
<sequence length="304" mass="33183">MDIITSSEEINIGYLGPPGTYSEQAACFYLNWIKGNQEFQGEVILRPYPTIAKAIQAVTVQEINLAVVPVENSIEGSVSMTMDNLWQLENLQIKQALVLPINHCLISCATKLEDIEIVYSHPQALAQCQGWLGKFLPQANLSATNSTTQALEQLGKSPTTAAISSEKAAQMYDLPILSNRINDYPDNCTRFWVVAPESGGESFSSSSTHTSLAFSVPANIPGALVRVLQVFADLGINLSRIESRPTKRSLGEYLFFLDIEASVLSSLMTTALKNISINVEILKIFGSYTVLTVDSVDKSGTKIK</sequence>
<dbReference type="GO" id="GO:0009094">
    <property type="term" value="P:L-phenylalanine biosynthetic process"/>
    <property type="evidence" value="ECO:0007669"/>
    <property type="project" value="UniProtKB-UniPathway"/>
</dbReference>
<gene>
    <name evidence="10" type="primary">pheA</name>
    <name evidence="13" type="ORF">B7O87_14035</name>
</gene>
<dbReference type="EC" id="4.2.1.51" evidence="2 10"/>
<comment type="pathway">
    <text evidence="1 10">Amino-acid biosynthesis; L-phenylalanine biosynthesis; phenylpyruvate from prephenate: step 1/1.</text>
</comment>
<proteinExistence type="predicted"/>
<evidence type="ECO:0000256" key="3">
    <source>
        <dbReference type="ARBA" id="ARBA00021872"/>
    </source>
</evidence>
<feature type="site" description="Essential for prephenate dehydratase activity" evidence="9">
    <location>
        <position position="189"/>
    </location>
</feature>
<dbReference type="Pfam" id="PF00800">
    <property type="entry name" value="PDT"/>
    <property type="match status" value="1"/>
</dbReference>
<dbReference type="Gene3D" id="3.30.70.260">
    <property type="match status" value="1"/>
</dbReference>
<evidence type="ECO:0000313" key="14">
    <source>
        <dbReference type="Proteomes" id="UP000192997"/>
    </source>
</evidence>
<comment type="caution">
    <text evidence="13">The sequence shown here is derived from an EMBL/GenBank/DDBJ whole genome shotgun (WGS) entry which is preliminary data.</text>
</comment>
<evidence type="ECO:0000259" key="11">
    <source>
        <dbReference type="PROSITE" id="PS51171"/>
    </source>
</evidence>
<feature type="domain" description="Prephenate dehydratase" evidence="11">
    <location>
        <begin position="11"/>
        <end position="196"/>
    </location>
</feature>
<organism evidence="13 14">
    <name type="scientific">Cylindrospermopsis raciborskii CENA303</name>
    <dbReference type="NCBI Taxonomy" id="1170769"/>
    <lineage>
        <taxon>Bacteria</taxon>
        <taxon>Bacillati</taxon>
        <taxon>Cyanobacteriota</taxon>
        <taxon>Cyanophyceae</taxon>
        <taxon>Nostocales</taxon>
        <taxon>Aphanizomenonaceae</taxon>
        <taxon>Cylindrospermopsis</taxon>
    </lineage>
</organism>
<evidence type="ECO:0000256" key="8">
    <source>
        <dbReference type="ARBA" id="ARBA00047848"/>
    </source>
</evidence>
<dbReference type="SUPFAM" id="SSF55021">
    <property type="entry name" value="ACT-like"/>
    <property type="match status" value="1"/>
</dbReference>
<keyword evidence="6 10" id="KW-0584">Phenylalanine biosynthesis</keyword>
<reference evidence="14" key="1">
    <citation type="submission" date="2017-04" db="EMBL/GenBank/DDBJ databases">
        <authorList>
            <person name="Abreu V.A."/>
            <person name="Popin R.V."/>
            <person name="Rigonato J."/>
            <person name="Andreote A.P."/>
            <person name="Schaker P.C."/>
            <person name="Hoff-Risseti C."/>
            <person name="Alvarenga D.O."/>
            <person name="Varani A.M."/>
            <person name="Fiore M.F."/>
        </authorList>
    </citation>
    <scope>NUCLEOTIDE SEQUENCE [LARGE SCALE GENOMIC DNA]</scope>
    <source>
        <strain evidence="14">CENA303</strain>
    </source>
</reference>
<dbReference type="Proteomes" id="UP000192997">
    <property type="component" value="Unassembled WGS sequence"/>
</dbReference>
<dbReference type="InterPro" id="IPR045865">
    <property type="entry name" value="ACT-like_dom_sf"/>
</dbReference>
<dbReference type="PROSITE" id="PS51671">
    <property type="entry name" value="ACT"/>
    <property type="match status" value="1"/>
</dbReference>
<dbReference type="PROSITE" id="PS00858">
    <property type="entry name" value="PREPHENATE_DEHYDR_2"/>
    <property type="match status" value="1"/>
</dbReference>
<evidence type="ECO:0000256" key="9">
    <source>
        <dbReference type="PIRSR" id="PIRSR001500-2"/>
    </source>
</evidence>
<evidence type="ECO:0000256" key="6">
    <source>
        <dbReference type="ARBA" id="ARBA00023222"/>
    </source>
</evidence>
<keyword evidence="5 10" id="KW-0057">Aromatic amino acid biosynthesis</keyword>
<dbReference type="UniPathway" id="UPA00121">
    <property type="reaction ID" value="UER00345"/>
</dbReference>
<dbReference type="InterPro" id="IPR001086">
    <property type="entry name" value="Preph_deHydtase"/>
</dbReference>
<evidence type="ECO:0000256" key="10">
    <source>
        <dbReference type="RuleBase" id="RU361254"/>
    </source>
</evidence>
<protein>
    <recommendedName>
        <fullName evidence="3 10">Prephenate dehydratase</fullName>
        <shortName evidence="10">PDT</shortName>
        <ecNumber evidence="2 10">4.2.1.51</ecNumber>
    </recommendedName>
</protein>
<dbReference type="PANTHER" id="PTHR21022">
    <property type="entry name" value="PREPHENATE DEHYDRATASE P PROTEIN"/>
    <property type="match status" value="1"/>
</dbReference>
<dbReference type="RefSeq" id="WP_085729006.1">
    <property type="nucleotide sequence ID" value="NZ_NBYN01000059.1"/>
</dbReference>